<feature type="transmembrane region" description="Helical" evidence="8">
    <location>
        <begin position="168"/>
        <end position="186"/>
    </location>
</feature>
<evidence type="ECO:0000256" key="4">
    <source>
        <dbReference type="ARBA" id="ARBA00022692"/>
    </source>
</evidence>
<feature type="transmembrane region" description="Helical" evidence="8">
    <location>
        <begin position="362"/>
        <end position="378"/>
    </location>
</feature>
<comment type="subcellular location">
    <subcellularLocation>
        <location evidence="1">Cell membrane</location>
        <topology evidence="1">Multi-pass membrane protein</topology>
    </subcellularLocation>
</comment>
<dbReference type="InParanoid" id="D1C6K4"/>
<dbReference type="AlphaFoldDB" id="D1C6K4"/>
<feature type="transmembrane region" description="Helical" evidence="8">
    <location>
        <begin position="261"/>
        <end position="281"/>
    </location>
</feature>
<dbReference type="InterPro" id="IPR020846">
    <property type="entry name" value="MFS_dom"/>
</dbReference>
<dbReference type="PRINTS" id="PR01036">
    <property type="entry name" value="TCRTETB"/>
</dbReference>
<dbReference type="GO" id="GO:0005886">
    <property type="term" value="C:plasma membrane"/>
    <property type="evidence" value="ECO:0007669"/>
    <property type="project" value="UniProtKB-SubCell"/>
</dbReference>
<feature type="domain" description="Major facilitator superfamily (MFS) profile" evidence="9">
    <location>
        <begin position="44"/>
        <end position="501"/>
    </location>
</feature>
<evidence type="ECO:0000256" key="7">
    <source>
        <dbReference type="SAM" id="MobiDB-lite"/>
    </source>
</evidence>
<reference evidence="10 11" key="2">
    <citation type="journal article" date="2010" name="Stand. Genomic Sci.">
        <title>Complete genome sequence of Desulfohalobium retbaense type strain (HR(100)).</title>
        <authorList>
            <person name="Spring S."/>
            <person name="Nolan M."/>
            <person name="Lapidus A."/>
            <person name="Glavina Del Rio T."/>
            <person name="Copeland A."/>
            <person name="Tice H."/>
            <person name="Cheng J.F."/>
            <person name="Lucas S."/>
            <person name="Land M."/>
            <person name="Chen F."/>
            <person name="Bruce D."/>
            <person name="Goodwin L."/>
            <person name="Pitluck S."/>
            <person name="Ivanova N."/>
            <person name="Mavromatis K."/>
            <person name="Mikhailova N."/>
            <person name="Pati A."/>
            <person name="Chen A."/>
            <person name="Palaniappan K."/>
            <person name="Hauser L."/>
            <person name="Chang Y.J."/>
            <person name="Jeffries C.D."/>
            <person name="Munk C."/>
            <person name="Kiss H."/>
            <person name="Chain P."/>
            <person name="Han C."/>
            <person name="Brettin T."/>
            <person name="Detter J.C."/>
            <person name="Schuler E."/>
            <person name="Goker M."/>
            <person name="Rohde M."/>
            <person name="Bristow J."/>
            <person name="Eisen J.A."/>
            <person name="Markowitz V."/>
            <person name="Hugenholtz P."/>
            <person name="Kyrpides N.C."/>
            <person name="Klenk H.P."/>
        </authorList>
    </citation>
    <scope>NUCLEOTIDE SEQUENCE [LARGE SCALE GENOMIC DNA]</scope>
    <source>
        <strain evidence="11">ATCC 49802 / DSM 20745 / S 6022</strain>
    </source>
</reference>
<feature type="transmembrane region" description="Helical" evidence="8">
    <location>
        <begin position="110"/>
        <end position="129"/>
    </location>
</feature>
<organism evidence="10 11">
    <name type="scientific">Sphaerobacter thermophilus (strain ATCC 49802 / DSM 20745 / KCCM 41009 / NCIMB 13125 / S 6022)</name>
    <dbReference type="NCBI Taxonomy" id="479434"/>
    <lineage>
        <taxon>Bacteria</taxon>
        <taxon>Pseudomonadati</taxon>
        <taxon>Thermomicrobiota</taxon>
        <taxon>Thermomicrobia</taxon>
        <taxon>Sphaerobacterales</taxon>
        <taxon>Sphaerobacterineae</taxon>
        <taxon>Sphaerobacteraceae</taxon>
        <taxon>Sphaerobacter</taxon>
    </lineage>
</organism>
<protein>
    <submittedName>
        <fullName evidence="10">Drug resistance transporter, EmrB/QacA subfamily</fullName>
    </submittedName>
</protein>
<dbReference type="PANTHER" id="PTHR42718:SF46">
    <property type="entry name" value="BLR6921 PROTEIN"/>
    <property type="match status" value="1"/>
</dbReference>
<name>D1C6K4_SPHTD</name>
<dbReference type="Pfam" id="PF07690">
    <property type="entry name" value="MFS_1"/>
    <property type="match status" value="1"/>
</dbReference>
<dbReference type="GO" id="GO:0022857">
    <property type="term" value="F:transmembrane transporter activity"/>
    <property type="evidence" value="ECO:0007669"/>
    <property type="project" value="InterPro"/>
</dbReference>
<feature type="transmembrane region" description="Helical" evidence="8">
    <location>
        <begin position="390"/>
        <end position="413"/>
    </location>
</feature>
<feature type="transmembrane region" description="Helical" evidence="8">
    <location>
        <begin position="42"/>
        <end position="62"/>
    </location>
</feature>
<keyword evidence="5 8" id="KW-1133">Transmembrane helix</keyword>
<feature type="transmembrane region" description="Helical" evidence="8">
    <location>
        <begin position="198"/>
        <end position="217"/>
    </location>
</feature>
<evidence type="ECO:0000259" key="9">
    <source>
        <dbReference type="PROSITE" id="PS50850"/>
    </source>
</evidence>
<dbReference type="Gene3D" id="1.20.1720.10">
    <property type="entry name" value="Multidrug resistance protein D"/>
    <property type="match status" value="1"/>
</dbReference>
<dbReference type="RefSeq" id="WP_012872675.1">
    <property type="nucleotide sequence ID" value="NC_013523.1"/>
</dbReference>
<dbReference type="InterPro" id="IPR011701">
    <property type="entry name" value="MFS"/>
</dbReference>
<dbReference type="PANTHER" id="PTHR42718">
    <property type="entry name" value="MAJOR FACILITATOR SUPERFAMILY MULTIDRUG TRANSPORTER MFSC"/>
    <property type="match status" value="1"/>
</dbReference>
<dbReference type="CDD" id="cd17321">
    <property type="entry name" value="MFS_MMR_MDR_like"/>
    <property type="match status" value="1"/>
</dbReference>
<accession>D1C6K4</accession>
<evidence type="ECO:0000256" key="1">
    <source>
        <dbReference type="ARBA" id="ARBA00004651"/>
    </source>
</evidence>
<keyword evidence="4 8" id="KW-0812">Transmembrane</keyword>
<gene>
    <name evidence="10" type="ordered locus">Sthe_2205</name>
</gene>
<dbReference type="eggNOG" id="COG0477">
    <property type="taxonomic scope" value="Bacteria"/>
</dbReference>
<feature type="transmembrane region" description="Helical" evidence="8">
    <location>
        <begin position="302"/>
        <end position="322"/>
    </location>
</feature>
<keyword evidence="11" id="KW-1185">Reference proteome</keyword>
<dbReference type="SUPFAM" id="SSF103473">
    <property type="entry name" value="MFS general substrate transporter"/>
    <property type="match status" value="2"/>
</dbReference>
<dbReference type="HOGENOM" id="CLU_000960_28_3_0"/>
<evidence type="ECO:0000313" key="10">
    <source>
        <dbReference type="EMBL" id="ACZ39629.1"/>
    </source>
</evidence>
<feature type="transmembrane region" description="Helical" evidence="8">
    <location>
        <begin position="82"/>
        <end position="98"/>
    </location>
</feature>
<feature type="transmembrane region" description="Helical" evidence="8">
    <location>
        <begin position="328"/>
        <end position="350"/>
    </location>
</feature>
<dbReference type="InterPro" id="IPR036259">
    <property type="entry name" value="MFS_trans_sf"/>
</dbReference>
<evidence type="ECO:0000256" key="3">
    <source>
        <dbReference type="ARBA" id="ARBA00022475"/>
    </source>
</evidence>
<dbReference type="KEGG" id="sti:Sthe_2205"/>
<dbReference type="STRING" id="479434.Sthe_2205"/>
<dbReference type="Proteomes" id="UP000002027">
    <property type="component" value="Chromosome 1"/>
</dbReference>
<dbReference type="PROSITE" id="PS50850">
    <property type="entry name" value="MFS"/>
    <property type="match status" value="1"/>
</dbReference>
<feature type="transmembrane region" description="Helical" evidence="8">
    <location>
        <begin position="471"/>
        <end position="496"/>
    </location>
</feature>
<dbReference type="InterPro" id="IPR004638">
    <property type="entry name" value="EmrB-like"/>
</dbReference>
<feature type="transmembrane region" description="Helical" evidence="8">
    <location>
        <begin position="135"/>
        <end position="156"/>
    </location>
</feature>
<keyword evidence="6 8" id="KW-0472">Membrane</keyword>
<dbReference type="OrthoDB" id="102502at2"/>
<proteinExistence type="predicted"/>
<feature type="compositionally biased region" description="Pro residues" evidence="7">
    <location>
        <begin position="25"/>
        <end position="35"/>
    </location>
</feature>
<reference evidence="11" key="1">
    <citation type="submission" date="2009-11" db="EMBL/GenBank/DDBJ databases">
        <title>The complete chromosome 1 of Sphaerobacter thermophilus DSM 20745.</title>
        <authorList>
            <person name="Lucas S."/>
            <person name="Copeland A."/>
            <person name="Lapidus A."/>
            <person name="Glavina del Rio T."/>
            <person name="Dalin E."/>
            <person name="Tice H."/>
            <person name="Bruce D."/>
            <person name="Goodwin L."/>
            <person name="Pitluck S."/>
            <person name="Kyrpides N."/>
            <person name="Mavromatis K."/>
            <person name="Ivanova N."/>
            <person name="Mikhailova N."/>
            <person name="LaButti K.M."/>
            <person name="Clum A."/>
            <person name="Sun H.I."/>
            <person name="Brettin T."/>
            <person name="Detter J.C."/>
            <person name="Han C."/>
            <person name="Larimer F."/>
            <person name="Land M."/>
            <person name="Hauser L."/>
            <person name="Markowitz V."/>
            <person name="Cheng J.F."/>
            <person name="Hugenholtz P."/>
            <person name="Woyke T."/>
            <person name="Wu D."/>
            <person name="Steenblock K."/>
            <person name="Schneider S."/>
            <person name="Pukall R."/>
            <person name="Goeker M."/>
            <person name="Klenk H.P."/>
            <person name="Eisen J.A."/>
        </authorList>
    </citation>
    <scope>NUCLEOTIDE SEQUENCE [LARGE SCALE GENOMIC DNA]</scope>
    <source>
        <strain evidence="11">ATCC 49802 / DSM 20745 / S 6022</strain>
    </source>
</reference>
<feature type="transmembrane region" description="Helical" evidence="8">
    <location>
        <begin position="433"/>
        <end position="451"/>
    </location>
</feature>
<evidence type="ECO:0000256" key="6">
    <source>
        <dbReference type="ARBA" id="ARBA00023136"/>
    </source>
</evidence>
<feature type="region of interest" description="Disordered" evidence="7">
    <location>
        <begin position="1"/>
        <end position="35"/>
    </location>
</feature>
<feature type="transmembrane region" description="Helical" evidence="8">
    <location>
        <begin position="229"/>
        <end position="249"/>
    </location>
</feature>
<evidence type="ECO:0000256" key="8">
    <source>
        <dbReference type="SAM" id="Phobius"/>
    </source>
</evidence>
<keyword evidence="2" id="KW-0813">Transport</keyword>
<sequence>MGDDHLRAEQAETRTETPAESTAPSAPPSDGPPGIVPGRHKWLVLSTVSVGTFMATLDSSIVNISLPTIQQHFGVSLSTVEWVVVAYLLTLGTLLLSVGRLGDMVGYKRVYLGGFALFTLASVLCGASQSIWMLIGFRVLQAVGGTMLQAMGPAITTRTFGSQERGRALGLNAISVSLGLTIGPTLGGVLTEFASWRWIFYINLPVGIFAILWAWRVLEPEGRRARQMFDIPGAALSFGALLALLLALIEGQRWGWGSAQVIGLLLAAAVLGTAFIVVELHHRQPMLDVRLFRIRSFWAGNLSLLIVFSGLFTATFLMPFFLQQGQGLSPFAAGLLLTPVPLTTLVVAPISGALSDRIGPRLPATLGAAVMTLGLYTLTQLHVGSSASDLIWRLVVLGVGQGLFFSPNSSAILGAVPRPRLGTASATVAQMRIFGQVLGIAVAGAVVASRLPVHLAELTGQVPPAALQRDALILAIRDAFIVAIAISAIAVVTSLLRGDPE</sequence>
<evidence type="ECO:0000313" key="11">
    <source>
        <dbReference type="Proteomes" id="UP000002027"/>
    </source>
</evidence>
<dbReference type="NCBIfam" id="TIGR00711">
    <property type="entry name" value="efflux_EmrB"/>
    <property type="match status" value="1"/>
</dbReference>
<keyword evidence="3" id="KW-1003">Cell membrane</keyword>
<evidence type="ECO:0000256" key="5">
    <source>
        <dbReference type="ARBA" id="ARBA00022989"/>
    </source>
</evidence>
<dbReference type="Gene3D" id="1.20.1250.20">
    <property type="entry name" value="MFS general substrate transporter like domains"/>
    <property type="match status" value="1"/>
</dbReference>
<evidence type="ECO:0000256" key="2">
    <source>
        <dbReference type="ARBA" id="ARBA00022448"/>
    </source>
</evidence>
<feature type="compositionally biased region" description="Basic and acidic residues" evidence="7">
    <location>
        <begin position="1"/>
        <end position="17"/>
    </location>
</feature>
<dbReference type="EMBL" id="CP001823">
    <property type="protein sequence ID" value="ACZ39629.1"/>
    <property type="molecule type" value="Genomic_DNA"/>
</dbReference>